<comment type="caution">
    <text evidence="2">The sequence shown here is derived from an EMBL/GenBank/DDBJ whole genome shotgun (WGS) entry which is preliminary data.</text>
</comment>
<protein>
    <submittedName>
        <fullName evidence="2">Uncharacterized protein</fullName>
    </submittedName>
</protein>
<evidence type="ECO:0000313" key="2">
    <source>
        <dbReference type="EMBL" id="KAK2095452.1"/>
    </source>
</evidence>
<feature type="region of interest" description="Disordered" evidence="1">
    <location>
        <begin position="15"/>
        <end position="48"/>
    </location>
</feature>
<feature type="compositionally biased region" description="Gly residues" evidence="1">
    <location>
        <begin position="36"/>
        <end position="45"/>
    </location>
</feature>
<dbReference type="EMBL" id="JASSZA010000013">
    <property type="protein sequence ID" value="KAK2095452.1"/>
    <property type="molecule type" value="Genomic_DNA"/>
</dbReference>
<accession>A0ABQ9UGR0</accession>
<dbReference type="Proteomes" id="UP001266305">
    <property type="component" value="Unassembled WGS sequence"/>
</dbReference>
<reference evidence="2 3" key="1">
    <citation type="submission" date="2023-05" db="EMBL/GenBank/DDBJ databases">
        <title>B98-5 Cell Line De Novo Hybrid Assembly: An Optical Mapping Approach.</title>
        <authorList>
            <person name="Kananen K."/>
            <person name="Auerbach J.A."/>
            <person name="Kautto E."/>
            <person name="Blachly J.S."/>
        </authorList>
    </citation>
    <scope>NUCLEOTIDE SEQUENCE [LARGE SCALE GENOMIC DNA]</scope>
    <source>
        <strain evidence="2">B95-8</strain>
        <tissue evidence="2">Cell line</tissue>
    </source>
</reference>
<gene>
    <name evidence="2" type="ORF">P7K49_026868</name>
</gene>
<evidence type="ECO:0000313" key="3">
    <source>
        <dbReference type="Proteomes" id="UP001266305"/>
    </source>
</evidence>
<keyword evidence="3" id="KW-1185">Reference proteome</keyword>
<evidence type="ECO:0000256" key="1">
    <source>
        <dbReference type="SAM" id="MobiDB-lite"/>
    </source>
</evidence>
<proteinExistence type="predicted"/>
<name>A0ABQ9UGR0_SAGOE</name>
<organism evidence="2 3">
    <name type="scientific">Saguinus oedipus</name>
    <name type="common">Cotton-top tamarin</name>
    <name type="synonym">Oedipomidas oedipus</name>
    <dbReference type="NCBI Taxonomy" id="9490"/>
    <lineage>
        <taxon>Eukaryota</taxon>
        <taxon>Metazoa</taxon>
        <taxon>Chordata</taxon>
        <taxon>Craniata</taxon>
        <taxon>Vertebrata</taxon>
        <taxon>Euteleostomi</taxon>
        <taxon>Mammalia</taxon>
        <taxon>Eutheria</taxon>
        <taxon>Euarchontoglires</taxon>
        <taxon>Primates</taxon>
        <taxon>Haplorrhini</taxon>
        <taxon>Platyrrhini</taxon>
        <taxon>Cebidae</taxon>
        <taxon>Callitrichinae</taxon>
        <taxon>Saguinus</taxon>
    </lineage>
</organism>
<sequence length="119" mass="12627">MIPLDLLIGLQNQYWDDDQQNGHDDTQNRGPDVQALGGGGLGLGPGQVANHLPVPRLHRVGKRYEAQAAGVHEEGVEQGPDDVVGHGGLALDVDHSGCRRRRVWGAPSIATSCSSFSIS</sequence>